<keyword evidence="1" id="KW-0732">Signal</keyword>
<sequence length="120" mass="12812">MKLLAFFLIAVLSLSSSDGVTLICPQPQQCNTSTLTATCQISSNVIVWSRNGDHLVSYTFTSSIGSSNTFDGFISTVLVSRNPTTSTFTVNVGHDSFEGISISCTNGLNGQKKHCTIQTI</sequence>
<dbReference type="OrthoDB" id="4062651at2759"/>
<reference evidence="2" key="1">
    <citation type="submission" date="2017-05" db="UniProtKB">
        <authorList>
            <consortium name="EnsemblMetazoa"/>
        </authorList>
    </citation>
    <scope>IDENTIFICATION</scope>
</reference>
<dbReference type="InParanoid" id="A0A1X7TBZ9"/>
<evidence type="ECO:0008006" key="3">
    <source>
        <dbReference type="Google" id="ProtNLM"/>
    </source>
</evidence>
<accession>A0A1X7TBZ9</accession>
<name>A0A1X7TBZ9_AMPQE</name>
<proteinExistence type="predicted"/>
<dbReference type="EnsemblMetazoa" id="Aqu2.1.11982_001">
    <property type="protein sequence ID" value="Aqu2.1.11982_001"/>
    <property type="gene ID" value="Aqu2.1.11982"/>
</dbReference>
<organism evidence="2">
    <name type="scientific">Amphimedon queenslandica</name>
    <name type="common">Sponge</name>
    <dbReference type="NCBI Taxonomy" id="400682"/>
    <lineage>
        <taxon>Eukaryota</taxon>
        <taxon>Metazoa</taxon>
        <taxon>Porifera</taxon>
        <taxon>Demospongiae</taxon>
        <taxon>Heteroscleromorpha</taxon>
        <taxon>Haplosclerida</taxon>
        <taxon>Niphatidae</taxon>
        <taxon>Amphimedon</taxon>
    </lineage>
</organism>
<dbReference type="AlphaFoldDB" id="A0A1X7TBZ9"/>
<evidence type="ECO:0000256" key="1">
    <source>
        <dbReference type="SAM" id="SignalP"/>
    </source>
</evidence>
<evidence type="ECO:0000313" key="2">
    <source>
        <dbReference type="EnsemblMetazoa" id="Aqu2.1.11982_001"/>
    </source>
</evidence>
<feature type="chain" id="PRO_5013253950" description="Ig-like domain-containing protein" evidence="1">
    <location>
        <begin position="20"/>
        <end position="120"/>
    </location>
</feature>
<feature type="signal peptide" evidence="1">
    <location>
        <begin position="1"/>
        <end position="19"/>
    </location>
</feature>
<protein>
    <recommendedName>
        <fullName evidence="3">Ig-like domain-containing protein</fullName>
    </recommendedName>
</protein>